<evidence type="ECO:0000313" key="3">
    <source>
        <dbReference type="EMBL" id="KAI8576186.1"/>
    </source>
</evidence>
<name>A0AAD5E2E9_UMBRA</name>
<evidence type="ECO:0000313" key="4">
    <source>
        <dbReference type="Proteomes" id="UP001206595"/>
    </source>
</evidence>
<dbReference type="RefSeq" id="XP_051441190.1">
    <property type="nucleotide sequence ID" value="XM_051584684.1"/>
</dbReference>
<feature type="compositionally biased region" description="Basic and acidic residues" evidence="2">
    <location>
        <begin position="257"/>
        <end position="267"/>
    </location>
</feature>
<dbReference type="PANTHER" id="PTHR31859">
    <property type="entry name" value="TETRATRICOPEPTIDE REPEAT PROTEIN 39 FAMILY MEMBER"/>
    <property type="match status" value="1"/>
</dbReference>
<feature type="compositionally biased region" description="Basic and acidic residues" evidence="2">
    <location>
        <begin position="324"/>
        <end position="353"/>
    </location>
</feature>
<dbReference type="Proteomes" id="UP001206595">
    <property type="component" value="Unassembled WGS sequence"/>
</dbReference>
<feature type="coiled-coil region" evidence="1">
    <location>
        <begin position="86"/>
        <end position="113"/>
    </location>
</feature>
<dbReference type="InterPro" id="IPR011990">
    <property type="entry name" value="TPR-like_helical_dom_sf"/>
</dbReference>
<organism evidence="3 4">
    <name type="scientific">Umbelopsis ramanniana AG</name>
    <dbReference type="NCBI Taxonomy" id="1314678"/>
    <lineage>
        <taxon>Eukaryota</taxon>
        <taxon>Fungi</taxon>
        <taxon>Fungi incertae sedis</taxon>
        <taxon>Mucoromycota</taxon>
        <taxon>Mucoromycotina</taxon>
        <taxon>Umbelopsidomycetes</taxon>
        <taxon>Umbelopsidales</taxon>
        <taxon>Umbelopsidaceae</taxon>
        <taxon>Umbelopsis</taxon>
    </lineage>
</organism>
<feature type="region of interest" description="Disordered" evidence="2">
    <location>
        <begin position="188"/>
        <end position="220"/>
    </location>
</feature>
<dbReference type="GeneID" id="75910034"/>
<dbReference type="InterPro" id="IPR019412">
    <property type="entry name" value="IML2/TPR_39"/>
</dbReference>
<accession>A0AAD5E2E9</accession>
<feature type="region of interest" description="Disordered" evidence="2">
    <location>
        <begin position="257"/>
        <end position="444"/>
    </location>
</feature>
<keyword evidence="4" id="KW-1185">Reference proteome</keyword>
<reference evidence="3" key="2">
    <citation type="journal article" date="2022" name="Proc. Natl. Acad. Sci. U.S.A.">
        <title>Diploid-dominant life cycles characterize the early evolution of Fungi.</title>
        <authorList>
            <person name="Amses K.R."/>
            <person name="Simmons D.R."/>
            <person name="Longcore J.E."/>
            <person name="Mondo S.J."/>
            <person name="Seto K."/>
            <person name="Jeronimo G.H."/>
            <person name="Bonds A.E."/>
            <person name="Quandt C.A."/>
            <person name="Davis W.J."/>
            <person name="Chang Y."/>
            <person name="Federici B.A."/>
            <person name="Kuo A."/>
            <person name="LaButti K."/>
            <person name="Pangilinan J."/>
            <person name="Andreopoulos W."/>
            <person name="Tritt A."/>
            <person name="Riley R."/>
            <person name="Hundley H."/>
            <person name="Johnson J."/>
            <person name="Lipzen A."/>
            <person name="Barry K."/>
            <person name="Lang B.F."/>
            <person name="Cuomo C.A."/>
            <person name="Buchler N.E."/>
            <person name="Grigoriev I.V."/>
            <person name="Spatafora J.W."/>
            <person name="Stajich J.E."/>
            <person name="James T.Y."/>
        </authorList>
    </citation>
    <scope>NUCLEOTIDE SEQUENCE</scope>
    <source>
        <strain evidence="3">AG</strain>
    </source>
</reference>
<sequence length="1142" mass="128031">MDIPKIQTDSKEDIHFLISQLQNAANDATAQHFATDPADETTQSQVQKLMGEWVQEIFELASSSIEINGQDYHEALQNQDEIEPVDESLKLRAESAEKTAKELEERVIRKRSNIPAQITPLMQDAIRRQSTLADRIVFEDGQEMHNDMDLQIPTNLLEISHAYEVGVQQLAKLKQGKKATTGWKNIQIKPGGALKSPKSKPANNTPLSPQQAVQTTSTAQVGDKSLVIPIAPVSSPPEEKPKPRELSFVLSALRDSINEQEEKERQKKLGKVTEAYEDDEEDDDDEIPTFPTPPIPSLDETQFIVQEEKTQSETKPENVATNDLSEKSKSESEEAKEQKVVENGHKEEVEKIELAAPKSESPKEVSQPSTEPSQGSDVPVPEQVKEGNETVAPLSIKTESSTVEVSEPSSPVPDPLPETPNNGESNDAIASPEEEKPANPLPTTAASVIPASSAAAYDNVMSGPVDKDDEEVVEEHNMAEYMSPPTPGAEPSYADQQFRREMEDDAMESEGSSSTTFSMPPIDLKAVKPNFLTPREQEEYDSDMLKAMGLFFNNKFMKAKALFESKANEDPLYALGLGSMAFIKAIMTFNETDMKVAMDTLHQAAKFANAQIEVAQARKPLKDTVTHYFSNIMGGNTTGLPTNTPPLKKEEKHNQQNFMSNGALRAHVIKAECCLLISILQLCQESLVGYLKVGLNLRTAYNSYSLVWQEYKKMGQSFNEHMDRDTISAIQFGIGSVHLLLSSLPPKILKLVSAFGWRADKHLGFALLKLCLEGRRIRSPLASMMLLTYYCVLTSFAPQILASELTQPAIECLLDAQQNYPNSAFFLYFAGRVSRLAKNIPLSTQSFIYASEISVGEWAEVEVRHLSEYESGFNYAMELDWQSAGEIFETLYEENYWSPAFCKYFSACCLDLLGQRTDAILAFAEVSKLSNKKNTSAEQYVLRKIEQFQLSGYQDMDFSIPALEILLIWNCFPNMSPENLEQCLGAVDSALSRIYEREKQEYDLRMRELAPSQTPPNYFDQRGVLLLIKASLQNCLGRFRESIVHLNWILDHKEMIKQDTWVVPYAYWEAGITTWGLGQTQKSRKLWETGLTYSKFEFEYRLAVRINLALSQCDEMGILHVEPPKITRGLSTGGRKRMSIQR</sequence>
<feature type="compositionally biased region" description="Acidic residues" evidence="2">
    <location>
        <begin position="275"/>
        <end position="287"/>
    </location>
</feature>
<keyword evidence="1" id="KW-0175">Coiled coil</keyword>
<dbReference type="PANTHER" id="PTHR31859:SF1">
    <property type="entry name" value="TETRATRICOPEPTIDE REPEAT PROTEIN 39C"/>
    <property type="match status" value="1"/>
</dbReference>
<evidence type="ECO:0008006" key="5">
    <source>
        <dbReference type="Google" id="ProtNLM"/>
    </source>
</evidence>
<dbReference type="SUPFAM" id="SSF48452">
    <property type="entry name" value="TPR-like"/>
    <property type="match status" value="1"/>
</dbReference>
<feature type="compositionally biased region" description="Basic and acidic residues" evidence="2">
    <location>
        <begin position="306"/>
        <end position="316"/>
    </location>
</feature>
<evidence type="ECO:0000256" key="1">
    <source>
        <dbReference type="SAM" id="Coils"/>
    </source>
</evidence>
<dbReference type="AlphaFoldDB" id="A0AAD5E2E9"/>
<gene>
    <name evidence="3" type="ORF">K450DRAFT_202219</name>
</gene>
<feature type="compositionally biased region" description="Low complexity" evidence="2">
    <location>
        <begin position="398"/>
        <end position="409"/>
    </location>
</feature>
<comment type="caution">
    <text evidence="3">The sequence shown here is derived from an EMBL/GenBank/DDBJ whole genome shotgun (WGS) entry which is preliminary data.</text>
</comment>
<dbReference type="EMBL" id="MU620960">
    <property type="protein sequence ID" value="KAI8576186.1"/>
    <property type="molecule type" value="Genomic_DNA"/>
</dbReference>
<dbReference type="Pfam" id="PF10300">
    <property type="entry name" value="Iml2-TPR_39"/>
    <property type="match status" value="1"/>
</dbReference>
<reference evidence="3" key="1">
    <citation type="submission" date="2021-06" db="EMBL/GenBank/DDBJ databases">
        <authorList>
            <consortium name="DOE Joint Genome Institute"/>
            <person name="Mondo S.J."/>
            <person name="Amses K.R."/>
            <person name="Simmons D.R."/>
            <person name="Longcore J.E."/>
            <person name="Seto K."/>
            <person name="Alves G.H."/>
            <person name="Bonds A.E."/>
            <person name="Quandt C.A."/>
            <person name="Davis W.J."/>
            <person name="Chang Y."/>
            <person name="Letcher P.M."/>
            <person name="Powell M.J."/>
            <person name="Kuo A."/>
            <person name="Labutti K."/>
            <person name="Pangilinan J."/>
            <person name="Andreopoulos W."/>
            <person name="Tritt A."/>
            <person name="Riley R."/>
            <person name="Hundley H."/>
            <person name="Johnson J."/>
            <person name="Lipzen A."/>
            <person name="Barry K."/>
            <person name="Berbee M.L."/>
            <person name="Buchler N.E."/>
            <person name="Grigoriev I.V."/>
            <person name="Spatafora J.W."/>
            <person name="Stajich J.E."/>
            <person name="James T.Y."/>
        </authorList>
    </citation>
    <scope>NUCLEOTIDE SEQUENCE</scope>
    <source>
        <strain evidence="3">AG</strain>
    </source>
</reference>
<feature type="compositionally biased region" description="Polar residues" evidence="2">
    <location>
        <begin position="364"/>
        <end position="376"/>
    </location>
</feature>
<protein>
    <recommendedName>
        <fullName evidence="5">Tetratricopeptide repeat protein 39C</fullName>
    </recommendedName>
</protein>
<proteinExistence type="predicted"/>
<evidence type="ECO:0000256" key="2">
    <source>
        <dbReference type="SAM" id="MobiDB-lite"/>
    </source>
</evidence>
<feature type="compositionally biased region" description="Low complexity" evidence="2">
    <location>
        <begin position="210"/>
        <end position="220"/>
    </location>
</feature>